<dbReference type="PROSITE" id="PS00107">
    <property type="entry name" value="PROTEIN_KINASE_ATP"/>
    <property type="match status" value="1"/>
</dbReference>
<dbReference type="RefSeq" id="WP_146951581.1">
    <property type="nucleotide sequence ID" value="NZ_BAABBJ010000015.1"/>
</dbReference>
<dbReference type="EMBL" id="BKAL01000002">
    <property type="protein sequence ID" value="GEP67803.1"/>
    <property type="molecule type" value="Genomic_DNA"/>
</dbReference>
<proteinExistence type="predicted"/>
<feature type="domain" description="Protein kinase" evidence="12">
    <location>
        <begin position="15"/>
        <end position="308"/>
    </location>
</feature>
<evidence type="ECO:0000256" key="8">
    <source>
        <dbReference type="ARBA" id="ARBA00047899"/>
    </source>
</evidence>
<dbReference type="Pfam" id="PF00069">
    <property type="entry name" value="Pkinase"/>
    <property type="match status" value="1"/>
</dbReference>
<sequence>MTGFDEGGTLLGGRYLLGDLLGVGGSASVFEADDLRSPEALRGASPERVAVKVLHPHLSAHEGACEAFLREARAAQSLDHPGIAAVHASGAEDIGGIRTAWIALDLVTGGSLADRVARTGPMGVAEAAAVLDGVLGALGAAHRAGLVHRDVSPANVLLQQVDPDEPLRAEQVRVVDLGLADATGSTAVGADLLRTPAGGAADPGERGVIGNAHYMSPEQAQGRPVRAAGDLYQAGALLYFLLTGRPPYPLPSADQVLQAHVSAPQPVPSALEPGARVLDRVVVHAMAKTPARRYRDAEEFRAAVRAAVGPDRAETRAPGQRPATRDLDPSGAVSSEGAAGQEVRATQVLRGATRPGEPVGADLDYLDPVGPPATSPVTAGPPSPAGGAVLGVAVAAVLGIALWGALTAAADPGAPSPQISTSTSAAADPAPTTEAPVVPPSVPSPATTTDAEPTPTTDPVRITVPTLYGTLSDSLQALRDAGLQLGAVTRADSAEAADKVLGQAPAAGEAVDAGSTVEVTLASGFNAVPEVTGTTVANATASLQDAGFTVAVSGPAPGVDASGTDLIVGTRPVGGSRLRVGATVTLVVAAAVPTPSPDPSPVLGDGA</sequence>
<evidence type="ECO:0000256" key="2">
    <source>
        <dbReference type="ARBA" id="ARBA00022527"/>
    </source>
</evidence>
<dbReference type="Gene3D" id="3.30.200.20">
    <property type="entry name" value="Phosphorylase Kinase, domain 1"/>
    <property type="match status" value="1"/>
</dbReference>
<dbReference type="AlphaFoldDB" id="A0A512P9C8"/>
<keyword evidence="6" id="KW-0418">Kinase</keyword>
<dbReference type="PROSITE" id="PS50011">
    <property type="entry name" value="PROTEIN_KINASE_DOM"/>
    <property type="match status" value="1"/>
</dbReference>
<dbReference type="GO" id="GO:0004674">
    <property type="term" value="F:protein serine/threonine kinase activity"/>
    <property type="evidence" value="ECO:0007669"/>
    <property type="project" value="UniProtKB-KW"/>
</dbReference>
<evidence type="ECO:0000256" key="11">
    <source>
        <dbReference type="SAM" id="MobiDB-lite"/>
    </source>
</evidence>
<dbReference type="Gene3D" id="1.10.510.10">
    <property type="entry name" value="Transferase(Phosphotransferase) domain 1"/>
    <property type="match status" value="1"/>
</dbReference>
<feature type="region of interest" description="Disordered" evidence="11">
    <location>
        <begin position="410"/>
        <end position="462"/>
    </location>
</feature>
<evidence type="ECO:0000313" key="14">
    <source>
        <dbReference type="EMBL" id="GEP67803.1"/>
    </source>
</evidence>
<reference evidence="14 15" key="1">
    <citation type="submission" date="2019-07" db="EMBL/GenBank/DDBJ databases">
        <title>Whole genome shotgun sequence of Cellulomonas soli NBRC 109434.</title>
        <authorList>
            <person name="Hosoyama A."/>
            <person name="Uohara A."/>
            <person name="Ohji S."/>
            <person name="Ichikawa N."/>
        </authorList>
    </citation>
    <scope>NUCLEOTIDE SEQUENCE [LARGE SCALE GENOMIC DNA]</scope>
    <source>
        <strain evidence="14 15">NBRC 109434</strain>
    </source>
</reference>
<dbReference type="SMART" id="SM00740">
    <property type="entry name" value="PASTA"/>
    <property type="match status" value="2"/>
</dbReference>
<dbReference type="PROSITE" id="PS51178">
    <property type="entry name" value="PASTA"/>
    <property type="match status" value="2"/>
</dbReference>
<keyword evidence="2" id="KW-0723">Serine/threonine-protein kinase</keyword>
<comment type="catalytic activity">
    <reaction evidence="9">
        <text>L-seryl-[protein] + ATP = O-phospho-L-seryl-[protein] + ADP + H(+)</text>
        <dbReference type="Rhea" id="RHEA:17989"/>
        <dbReference type="Rhea" id="RHEA-COMP:9863"/>
        <dbReference type="Rhea" id="RHEA-COMP:11604"/>
        <dbReference type="ChEBI" id="CHEBI:15378"/>
        <dbReference type="ChEBI" id="CHEBI:29999"/>
        <dbReference type="ChEBI" id="CHEBI:30616"/>
        <dbReference type="ChEBI" id="CHEBI:83421"/>
        <dbReference type="ChEBI" id="CHEBI:456216"/>
        <dbReference type="EC" id="2.7.11.1"/>
    </reaction>
</comment>
<dbReference type="GO" id="GO:0005524">
    <property type="term" value="F:ATP binding"/>
    <property type="evidence" value="ECO:0007669"/>
    <property type="project" value="UniProtKB-UniRule"/>
</dbReference>
<evidence type="ECO:0000256" key="9">
    <source>
        <dbReference type="ARBA" id="ARBA00048679"/>
    </source>
</evidence>
<protein>
    <recommendedName>
        <fullName evidence="1">non-specific serine/threonine protein kinase</fullName>
        <ecNumber evidence="1">2.7.11.1</ecNumber>
    </recommendedName>
</protein>
<organism evidence="14 15">
    <name type="scientific">Cellulomonas soli</name>
    <dbReference type="NCBI Taxonomy" id="931535"/>
    <lineage>
        <taxon>Bacteria</taxon>
        <taxon>Bacillati</taxon>
        <taxon>Actinomycetota</taxon>
        <taxon>Actinomycetes</taxon>
        <taxon>Micrococcales</taxon>
        <taxon>Cellulomonadaceae</taxon>
        <taxon>Cellulomonas</taxon>
    </lineage>
</organism>
<dbReference type="EC" id="2.7.11.1" evidence="1"/>
<feature type="binding site" evidence="10">
    <location>
        <position position="52"/>
    </location>
    <ligand>
        <name>ATP</name>
        <dbReference type="ChEBI" id="CHEBI:30616"/>
    </ligand>
</feature>
<evidence type="ECO:0000259" key="12">
    <source>
        <dbReference type="PROSITE" id="PS50011"/>
    </source>
</evidence>
<feature type="domain" description="PASTA" evidence="13">
    <location>
        <begin position="526"/>
        <end position="590"/>
    </location>
</feature>
<dbReference type="CDD" id="cd14014">
    <property type="entry name" value="STKc_PknB_like"/>
    <property type="match status" value="1"/>
</dbReference>
<dbReference type="InterPro" id="IPR000719">
    <property type="entry name" value="Prot_kinase_dom"/>
</dbReference>
<comment type="catalytic activity">
    <reaction evidence="8">
        <text>L-threonyl-[protein] + ATP = O-phospho-L-threonyl-[protein] + ADP + H(+)</text>
        <dbReference type="Rhea" id="RHEA:46608"/>
        <dbReference type="Rhea" id="RHEA-COMP:11060"/>
        <dbReference type="Rhea" id="RHEA-COMP:11605"/>
        <dbReference type="ChEBI" id="CHEBI:15378"/>
        <dbReference type="ChEBI" id="CHEBI:30013"/>
        <dbReference type="ChEBI" id="CHEBI:30616"/>
        <dbReference type="ChEBI" id="CHEBI:61977"/>
        <dbReference type="ChEBI" id="CHEBI:456216"/>
        <dbReference type="EC" id="2.7.11.1"/>
    </reaction>
</comment>
<dbReference type="OrthoDB" id="9762169at2"/>
<evidence type="ECO:0000256" key="5">
    <source>
        <dbReference type="ARBA" id="ARBA00022741"/>
    </source>
</evidence>
<keyword evidence="3" id="KW-0808">Transferase</keyword>
<evidence type="ECO:0000256" key="3">
    <source>
        <dbReference type="ARBA" id="ARBA00022679"/>
    </source>
</evidence>
<evidence type="ECO:0000256" key="10">
    <source>
        <dbReference type="PROSITE-ProRule" id="PRU10141"/>
    </source>
</evidence>
<evidence type="ECO:0000256" key="4">
    <source>
        <dbReference type="ARBA" id="ARBA00022737"/>
    </source>
</evidence>
<gene>
    <name evidence="14" type="ORF">CSO01_05180</name>
</gene>
<evidence type="ECO:0000259" key="13">
    <source>
        <dbReference type="PROSITE" id="PS51178"/>
    </source>
</evidence>
<dbReference type="CDD" id="cd06577">
    <property type="entry name" value="PASTA_pknB"/>
    <property type="match status" value="2"/>
</dbReference>
<keyword evidence="15" id="KW-1185">Reference proteome</keyword>
<feature type="compositionally biased region" description="Low complexity" evidence="11">
    <location>
        <begin position="444"/>
        <end position="459"/>
    </location>
</feature>
<dbReference type="PANTHER" id="PTHR43289">
    <property type="entry name" value="MITOGEN-ACTIVATED PROTEIN KINASE KINASE KINASE 20-RELATED"/>
    <property type="match status" value="1"/>
</dbReference>
<dbReference type="InterPro" id="IPR005543">
    <property type="entry name" value="PASTA_dom"/>
</dbReference>
<feature type="compositionally biased region" description="Pro residues" evidence="11">
    <location>
        <begin position="369"/>
        <end position="380"/>
    </location>
</feature>
<dbReference type="SUPFAM" id="SSF56112">
    <property type="entry name" value="Protein kinase-like (PK-like)"/>
    <property type="match status" value="1"/>
</dbReference>
<feature type="domain" description="PASTA" evidence="13">
    <location>
        <begin position="458"/>
        <end position="523"/>
    </location>
</feature>
<accession>A0A512P9C8</accession>
<dbReference type="InterPro" id="IPR011009">
    <property type="entry name" value="Kinase-like_dom_sf"/>
</dbReference>
<dbReference type="Pfam" id="PF03793">
    <property type="entry name" value="PASTA"/>
    <property type="match status" value="2"/>
</dbReference>
<evidence type="ECO:0000256" key="6">
    <source>
        <dbReference type="ARBA" id="ARBA00022777"/>
    </source>
</evidence>
<keyword evidence="7 10" id="KW-0067">ATP-binding</keyword>
<dbReference type="Gene3D" id="3.30.10.20">
    <property type="match status" value="2"/>
</dbReference>
<keyword evidence="5 10" id="KW-0547">Nucleotide-binding</keyword>
<dbReference type="InterPro" id="IPR008266">
    <property type="entry name" value="Tyr_kinase_AS"/>
</dbReference>
<evidence type="ECO:0000313" key="15">
    <source>
        <dbReference type="Proteomes" id="UP000321798"/>
    </source>
</evidence>
<feature type="compositionally biased region" description="Low complexity" evidence="11">
    <location>
        <begin position="420"/>
        <end position="436"/>
    </location>
</feature>
<name>A0A512P9C8_9CELL</name>
<evidence type="ECO:0000256" key="1">
    <source>
        <dbReference type="ARBA" id="ARBA00012513"/>
    </source>
</evidence>
<dbReference type="PROSITE" id="PS00109">
    <property type="entry name" value="PROTEIN_KINASE_TYR"/>
    <property type="match status" value="1"/>
</dbReference>
<dbReference type="PANTHER" id="PTHR43289:SF6">
    <property type="entry name" value="SERINE_THREONINE-PROTEIN KINASE NEKL-3"/>
    <property type="match status" value="1"/>
</dbReference>
<dbReference type="InterPro" id="IPR017441">
    <property type="entry name" value="Protein_kinase_ATP_BS"/>
</dbReference>
<keyword evidence="4" id="KW-0677">Repeat</keyword>
<dbReference type="Proteomes" id="UP000321798">
    <property type="component" value="Unassembled WGS sequence"/>
</dbReference>
<comment type="caution">
    <text evidence="14">The sequence shown here is derived from an EMBL/GenBank/DDBJ whole genome shotgun (WGS) entry which is preliminary data.</text>
</comment>
<feature type="region of interest" description="Disordered" evidence="11">
    <location>
        <begin position="308"/>
        <end position="380"/>
    </location>
</feature>
<evidence type="ECO:0000256" key="7">
    <source>
        <dbReference type="ARBA" id="ARBA00022840"/>
    </source>
</evidence>